<evidence type="ECO:0008006" key="9">
    <source>
        <dbReference type="Google" id="ProtNLM"/>
    </source>
</evidence>
<dbReference type="OrthoDB" id="432685at2759"/>
<dbReference type="PANTHER" id="PTHR30028">
    <property type="entry name" value="UPF0014 INNER MEMBRANE PROTEIN YBBM-RELATED"/>
    <property type="match status" value="1"/>
</dbReference>
<gene>
    <name evidence="7" type="ORF">KFL_000180460</name>
</gene>
<keyword evidence="8" id="KW-1185">Reference proteome</keyword>
<keyword evidence="5 6" id="KW-0472">Membrane</keyword>
<reference evidence="7 8" key="1">
    <citation type="journal article" date="2014" name="Nat. Commun.">
        <title>Klebsormidium flaccidum genome reveals primary factors for plant terrestrial adaptation.</title>
        <authorList>
            <person name="Hori K."/>
            <person name="Maruyama F."/>
            <person name="Fujisawa T."/>
            <person name="Togashi T."/>
            <person name="Yamamoto N."/>
            <person name="Seo M."/>
            <person name="Sato S."/>
            <person name="Yamada T."/>
            <person name="Mori H."/>
            <person name="Tajima N."/>
            <person name="Moriyama T."/>
            <person name="Ikeuchi M."/>
            <person name="Watanabe M."/>
            <person name="Wada H."/>
            <person name="Kobayashi K."/>
            <person name="Saito M."/>
            <person name="Masuda T."/>
            <person name="Sasaki-Sekimoto Y."/>
            <person name="Mashiguchi K."/>
            <person name="Awai K."/>
            <person name="Shimojima M."/>
            <person name="Masuda S."/>
            <person name="Iwai M."/>
            <person name="Nobusawa T."/>
            <person name="Narise T."/>
            <person name="Kondo S."/>
            <person name="Saito H."/>
            <person name="Sato R."/>
            <person name="Murakawa M."/>
            <person name="Ihara Y."/>
            <person name="Oshima-Yamada Y."/>
            <person name="Ohtaka K."/>
            <person name="Satoh M."/>
            <person name="Sonobe K."/>
            <person name="Ishii M."/>
            <person name="Ohtani R."/>
            <person name="Kanamori-Sato M."/>
            <person name="Honoki R."/>
            <person name="Miyazaki D."/>
            <person name="Mochizuki H."/>
            <person name="Umetsu J."/>
            <person name="Higashi K."/>
            <person name="Shibata D."/>
            <person name="Kamiya Y."/>
            <person name="Sato N."/>
            <person name="Nakamura Y."/>
            <person name="Tabata S."/>
            <person name="Ida S."/>
            <person name="Kurokawa K."/>
            <person name="Ohta H."/>
        </authorList>
    </citation>
    <scope>NUCLEOTIDE SEQUENCE [LARGE SCALE GENOMIC DNA]</scope>
    <source>
        <strain evidence="7 8">NIES-2285</strain>
    </source>
</reference>
<accession>A0A1Y1HLB7</accession>
<evidence type="ECO:0000313" key="8">
    <source>
        <dbReference type="Proteomes" id="UP000054558"/>
    </source>
</evidence>
<dbReference type="Proteomes" id="UP000054558">
    <property type="component" value="Unassembled WGS sequence"/>
</dbReference>
<feature type="transmembrane region" description="Helical" evidence="6">
    <location>
        <begin position="98"/>
        <end position="117"/>
    </location>
</feature>
<proteinExistence type="inferred from homology"/>
<feature type="transmembrane region" description="Helical" evidence="6">
    <location>
        <begin position="250"/>
        <end position="274"/>
    </location>
</feature>
<name>A0A1Y1HLB7_KLENI</name>
<feature type="transmembrane region" description="Helical" evidence="6">
    <location>
        <begin position="43"/>
        <end position="60"/>
    </location>
</feature>
<dbReference type="Pfam" id="PF03649">
    <property type="entry name" value="UPF0014"/>
    <property type="match status" value="1"/>
</dbReference>
<evidence type="ECO:0000256" key="1">
    <source>
        <dbReference type="ARBA" id="ARBA00004141"/>
    </source>
</evidence>
<feature type="transmembrane region" description="Helical" evidence="6">
    <location>
        <begin position="129"/>
        <end position="151"/>
    </location>
</feature>
<feature type="transmembrane region" description="Helical" evidence="6">
    <location>
        <begin position="72"/>
        <end position="92"/>
    </location>
</feature>
<dbReference type="AlphaFoldDB" id="A0A1Y1HLB7"/>
<sequence length="300" mass="31673">MANHLPAFAGGNPYLFPPSPAPSVAEALSTVVTDAQDDFVRGLLRPVAAMALVFVAMLISWREGVGLEKEMLVAVVRSFVQLIGIGFALQFVFAQKGFALILLSISIMILIAGYTAGQRAKAVPGSHHVATLAILVGTSITTTALVLLRVFPFEPRYIIPIAGMITGNAMTVTGVTMKRLREDIRLQHLEVEAALALGATPRQASLVQLRRSLGTGMSPVIDNAKTIGLVSLPGAMTGLIMGGASPLEAVQLQIVVMYMLIGAATFSGLTATYLSQPKFFTPAYQLKQSAISNAPAVAKK</sequence>
<dbReference type="GO" id="GO:0005886">
    <property type="term" value="C:plasma membrane"/>
    <property type="evidence" value="ECO:0000318"/>
    <property type="project" value="GO_Central"/>
</dbReference>
<feature type="transmembrane region" description="Helical" evidence="6">
    <location>
        <begin position="226"/>
        <end position="244"/>
    </location>
</feature>
<evidence type="ECO:0000313" key="7">
    <source>
        <dbReference type="EMBL" id="GAQ78763.1"/>
    </source>
</evidence>
<dbReference type="EMBL" id="DF236967">
    <property type="protein sequence ID" value="GAQ78763.1"/>
    <property type="molecule type" value="Genomic_DNA"/>
</dbReference>
<organism evidence="7 8">
    <name type="scientific">Klebsormidium nitens</name>
    <name type="common">Green alga</name>
    <name type="synonym">Ulothrix nitens</name>
    <dbReference type="NCBI Taxonomy" id="105231"/>
    <lineage>
        <taxon>Eukaryota</taxon>
        <taxon>Viridiplantae</taxon>
        <taxon>Streptophyta</taxon>
        <taxon>Klebsormidiophyceae</taxon>
        <taxon>Klebsormidiales</taxon>
        <taxon>Klebsormidiaceae</taxon>
        <taxon>Klebsormidium</taxon>
    </lineage>
</organism>
<dbReference type="OMA" id="PWYEPQY"/>
<evidence type="ECO:0000256" key="4">
    <source>
        <dbReference type="ARBA" id="ARBA00022989"/>
    </source>
</evidence>
<comment type="similarity">
    <text evidence="2">Belongs to the UPF0014 family.</text>
</comment>
<keyword evidence="3 6" id="KW-0812">Transmembrane</keyword>
<feature type="transmembrane region" description="Helical" evidence="6">
    <location>
        <begin position="157"/>
        <end position="177"/>
    </location>
</feature>
<evidence type="ECO:0000256" key="3">
    <source>
        <dbReference type="ARBA" id="ARBA00022692"/>
    </source>
</evidence>
<evidence type="ECO:0000256" key="5">
    <source>
        <dbReference type="ARBA" id="ARBA00023136"/>
    </source>
</evidence>
<evidence type="ECO:0000256" key="6">
    <source>
        <dbReference type="SAM" id="Phobius"/>
    </source>
</evidence>
<comment type="subcellular location">
    <subcellularLocation>
        <location evidence="1">Membrane</location>
        <topology evidence="1">Multi-pass membrane protein</topology>
    </subcellularLocation>
</comment>
<dbReference type="PANTHER" id="PTHR30028:SF0">
    <property type="entry name" value="PROTEIN ALUMINUM SENSITIVE 3"/>
    <property type="match status" value="1"/>
</dbReference>
<dbReference type="InterPro" id="IPR005226">
    <property type="entry name" value="UPF0014_fam"/>
</dbReference>
<protein>
    <recommendedName>
        <fullName evidence="9">Iron export ABC transporter permease subunit FetB</fullName>
    </recommendedName>
</protein>
<evidence type="ECO:0000256" key="2">
    <source>
        <dbReference type="ARBA" id="ARBA00005268"/>
    </source>
</evidence>
<dbReference type="STRING" id="105231.A0A1Y1HLB7"/>
<keyword evidence="4 6" id="KW-1133">Transmembrane helix</keyword>